<evidence type="ECO:0000256" key="5">
    <source>
        <dbReference type="ARBA" id="ARBA00022895"/>
    </source>
</evidence>
<gene>
    <name evidence="9" type="ORF">F5891DRAFT_953242</name>
</gene>
<keyword evidence="10" id="KW-1185">Reference proteome</keyword>
<dbReference type="Proteomes" id="UP001195769">
    <property type="component" value="Unassembled WGS sequence"/>
</dbReference>
<organism evidence="9 10">
    <name type="scientific">Suillus fuscotomentosus</name>
    <dbReference type="NCBI Taxonomy" id="1912939"/>
    <lineage>
        <taxon>Eukaryota</taxon>
        <taxon>Fungi</taxon>
        <taxon>Dikarya</taxon>
        <taxon>Basidiomycota</taxon>
        <taxon>Agaricomycotina</taxon>
        <taxon>Agaricomycetes</taxon>
        <taxon>Agaricomycetidae</taxon>
        <taxon>Boletales</taxon>
        <taxon>Suillineae</taxon>
        <taxon>Suillaceae</taxon>
        <taxon>Suillus</taxon>
    </lineage>
</organism>
<keyword evidence="4" id="KW-0158">Chromosome</keyword>
<protein>
    <recommendedName>
        <fullName evidence="3">CST complex subunit STN1</fullName>
    </recommendedName>
    <alternativeName>
        <fullName evidence="8">Suppressor of cdc thirteen homolog</fullName>
    </alternativeName>
</protein>
<sequence length="488" mass="54519">MSLGPSLTEREIYMWTNTAQATAPCLVRDVFSMKENDSEGQFRPNTGFYWLKYIPCRTVLIIGVVVGIQESDKWTVYTVDDSMAVIECILCHPLSNGNLGGTNKGTATSLSRPPSFTPITAIGYLVQVIGKVAPFRDTRQIKAASIKPCDSTNDQWIHVKTVVELHKSKYAIPRPFQIPTKMDSDKLMTHDSLKHPLPVHVPSSPLTHSTTSVPSSLVDLPKFLHPSRLHMADLTDVTFQSYLEHYIQHSLGDVPCCDLSEEIQTLDETPQVFTSRGFTLSHLRRIPELALLANRVVNAELRRRARPDAEKEKTDQTHRKSFEFRSRHTPQCIKMKHLFMWAILKLYEEGSIVLYVRPLPPCGSASKPLFNATLTSANSAQRDTPFSSVVFSSPDSVSSKSIIPQEDAYLSDVPPYEEDEAYVPVTAALLEQPVREIMSARGIGGKSTRVSTEDIAMHLKKLDSRWACVTLQAVEEAIDIVVVDESLL</sequence>
<dbReference type="InterPro" id="IPR040260">
    <property type="entry name" value="RFA2-like"/>
</dbReference>
<evidence type="ECO:0000256" key="4">
    <source>
        <dbReference type="ARBA" id="ARBA00022454"/>
    </source>
</evidence>
<dbReference type="PANTHER" id="PTHR13989">
    <property type="entry name" value="REPLICATION PROTEIN A-RELATED"/>
    <property type="match status" value="1"/>
</dbReference>
<reference evidence="9" key="1">
    <citation type="journal article" date="2020" name="New Phytol.">
        <title>Comparative genomics reveals dynamic genome evolution in host specialist ectomycorrhizal fungi.</title>
        <authorList>
            <person name="Lofgren L.A."/>
            <person name="Nguyen N.H."/>
            <person name="Vilgalys R."/>
            <person name="Ruytinx J."/>
            <person name="Liao H.L."/>
            <person name="Branco S."/>
            <person name="Kuo A."/>
            <person name="LaButti K."/>
            <person name="Lipzen A."/>
            <person name="Andreopoulos W."/>
            <person name="Pangilinan J."/>
            <person name="Riley R."/>
            <person name="Hundley H."/>
            <person name="Na H."/>
            <person name="Barry K."/>
            <person name="Grigoriev I.V."/>
            <person name="Stajich J.E."/>
            <person name="Kennedy P.G."/>
        </authorList>
    </citation>
    <scope>NUCLEOTIDE SEQUENCE</scope>
    <source>
        <strain evidence="9">FC203</strain>
    </source>
</reference>
<evidence type="ECO:0000313" key="10">
    <source>
        <dbReference type="Proteomes" id="UP001195769"/>
    </source>
</evidence>
<dbReference type="PANTHER" id="PTHR13989:SF33">
    <property type="entry name" value="CST COMPLEX SUBUNIT STN1"/>
    <property type="match status" value="1"/>
</dbReference>
<keyword evidence="5" id="KW-0779">Telomere</keyword>
<comment type="caution">
    <text evidence="9">The sequence shown here is derived from an EMBL/GenBank/DDBJ whole genome shotgun (WGS) entry which is preliminary data.</text>
</comment>
<evidence type="ECO:0000256" key="7">
    <source>
        <dbReference type="ARBA" id="ARBA00023242"/>
    </source>
</evidence>
<keyword evidence="6" id="KW-0238">DNA-binding</keyword>
<keyword evidence="7" id="KW-0539">Nucleus</keyword>
<dbReference type="InterPro" id="IPR012340">
    <property type="entry name" value="NA-bd_OB-fold"/>
</dbReference>
<dbReference type="GeneID" id="64669465"/>
<evidence type="ECO:0000256" key="3">
    <source>
        <dbReference type="ARBA" id="ARBA00017411"/>
    </source>
</evidence>
<dbReference type="EMBL" id="JABBWK010000030">
    <property type="protein sequence ID" value="KAG1899878.1"/>
    <property type="molecule type" value="Genomic_DNA"/>
</dbReference>
<name>A0AAD4HKF1_9AGAM</name>
<dbReference type="GO" id="GO:0005634">
    <property type="term" value="C:nucleus"/>
    <property type="evidence" value="ECO:0007669"/>
    <property type="project" value="UniProtKB-SubCell"/>
</dbReference>
<evidence type="ECO:0000256" key="6">
    <source>
        <dbReference type="ARBA" id="ARBA00023125"/>
    </source>
</evidence>
<dbReference type="GO" id="GO:0003677">
    <property type="term" value="F:DNA binding"/>
    <property type="evidence" value="ECO:0007669"/>
    <property type="project" value="UniProtKB-KW"/>
</dbReference>
<dbReference type="SUPFAM" id="SSF50249">
    <property type="entry name" value="Nucleic acid-binding proteins"/>
    <property type="match status" value="1"/>
</dbReference>
<dbReference type="Gene3D" id="2.40.50.140">
    <property type="entry name" value="Nucleic acid-binding proteins"/>
    <property type="match status" value="1"/>
</dbReference>
<evidence type="ECO:0000256" key="1">
    <source>
        <dbReference type="ARBA" id="ARBA00004123"/>
    </source>
</evidence>
<evidence type="ECO:0000256" key="8">
    <source>
        <dbReference type="ARBA" id="ARBA00030039"/>
    </source>
</evidence>
<comment type="subcellular location">
    <subcellularLocation>
        <location evidence="2">Chromosome</location>
        <location evidence="2">Telomere</location>
    </subcellularLocation>
    <subcellularLocation>
        <location evidence="1">Nucleus</location>
    </subcellularLocation>
</comment>
<dbReference type="AlphaFoldDB" id="A0AAD4HKF1"/>
<evidence type="ECO:0000313" key="9">
    <source>
        <dbReference type="EMBL" id="KAG1899878.1"/>
    </source>
</evidence>
<dbReference type="RefSeq" id="XP_041225454.1">
    <property type="nucleotide sequence ID" value="XM_041375167.1"/>
</dbReference>
<accession>A0AAD4HKF1</accession>
<dbReference type="GO" id="GO:0000781">
    <property type="term" value="C:chromosome, telomeric region"/>
    <property type="evidence" value="ECO:0007669"/>
    <property type="project" value="UniProtKB-SubCell"/>
</dbReference>
<proteinExistence type="predicted"/>
<evidence type="ECO:0000256" key="2">
    <source>
        <dbReference type="ARBA" id="ARBA00004574"/>
    </source>
</evidence>